<gene>
    <name evidence="9" type="primary">asnB</name>
    <name evidence="9" type="ORF">IDJ77_09250</name>
</gene>
<organism evidence="9 10">
    <name type="scientific">Mucilaginibacter pankratovii</name>
    <dbReference type="NCBI Taxonomy" id="2772110"/>
    <lineage>
        <taxon>Bacteria</taxon>
        <taxon>Pseudomonadati</taxon>
        <taxon>Bacteroidota</taxon>
        <taxon>Sphingobacteriia</taxon>
        <taxon>Sphingobacteriales</taxon>
        <taxon>Sphingobacteriaceae</taxon>
        <taxon>Mucilaginibacter</taxon>
    </lineage>
</organism>
<dbReference type="CDD" id="cd01991">
    <property type="entry name" value="Asn_synthase_B_C"/>
    <property type="match status" value="1"/>
</dbReference>
<dbReference type="PANTHER" id="PTHR43284:SF1">
    <property type="entry name" value="ASPARAGINE SYNTHETASE"/>
    <property type="match status" value="1"/>
</dbReference>
<reference evidence="9 10" key="1">
    <citation type="submission" date="2020-09" db="EMBL/GenBank/DDBJ databases">
        <title>Novel species of Mucilaginibacter isolated from a glacier on the Tibetan Plateau.</title>
        <authorList>
            <person name="Liu Q."/>
            <person name="Xin Y.-H."/>
        </authorList>
    </citation>
    <scope>NUCLEOTIDE SEQUENCE [LARGE SCALE GENOMIC DNA]</scope>
    <source>
        <strain evidence="9 10">ZT4R22</strain>
    </source>
</reference>
<comment type="similarity">
    <text evidence="2">Belongs to the asparagine synthetase family.</text>
</comment>
<dbReference type="NCBIfam" id="TIGR01536">
    <property type="entry name" value="asn_synth_AEB"/>
    <property type="match status" value="1"/>
</dbReference>
<dbReference type="Gene3D" id="3.60.20.10">
    <property type="entry name" value="Glutamine Phosphoribosylpyrophosphate, subunit 1, domain 1"/>
    <property type="match status" value="1"/>
</dbReference>
<dbReference type="Pfam" id="PF13537">
    <property type="entry name" value="GATase_7"/>
    <property type="match status" value="1"/>
</dbReference>
<evidence type="ECO:0000256" key="3">
    <source>
        <dbReference type="ARBA" id="ARBA00012737"/>
    </source>
</evidence>
<evidence type="ECO:0000259" key="8">
    <source>
        <dbReference type="PROSITE" id="PS51278"/>
    </source>
</evidence>
<feature type="domain" description="Glutamine amidotransferase type-2" evidence="8">
    <location>
        <begin position="2"/>
        <end position="215"/>
    </location>
</feature>
<dbReference type="InterPro" id="IPR033738">
    <property type="entry name" value="AsnB_N"/>
</dbReference>
<name>A0ABR7WPA1_9SPHI</name>
<dbReference type="InterPro" id="IPR001962">
    <property type="entry name" value="Asn_synthase"/>
</dbReference>
<sequence>MCRIAGIVSDTLGSEQVKRLVTTMCNSMEHGGPDDAGFFEDTAEGLGFGHRRLAIIDLSKNGHQPMTAAGQKAWITFNGEIYNYRELKYCLQKLGVTFTSETDTEVILQAYLYWGTASFTKLRGMFAFALYDAFKAEVYLVRDSGGIKPLYYSTVNDQLVFASEIKAFKAAGIANDADERWPVWLLAYGHIPEPYTTLKNVLSLPKGHYLRWQKNKSYTITKYTESGPNDIISDIAIARAGIKDSLQNAVKRQLVSDAPIGVFLSGGIDSSIISLLANANKEQELKTISIYFDEKVYDERIYQNAVLGSITGENFRHLVKEEDFEDHLPHIMSAMDMPTTDGINSWFISKYAHDDGLKAVLSGIGADELYGGYPSFSRINIIKYLRKVPKALLSKASLLALNNYKRIAYLAYKHPVADYLFLRGLFSPADIAKIVDISERQLNDILFGDTTIPQLGAYDGLHASWFETNLYMQNQLLRDTDVMGMSHGLEVRVPFLDEDFVAFTQGVDPALRFNNGRPKQLLIDSFKNVLPNAVWDRPKMGFTFPLQQWMKNNKSIADESFYHGSFAKKTIHKFKEDQLHWSKAYALYQIQKHV</sequence>
<dbReference type="SUPFAM" id="SSF52402">
    <property type="entry name" value="Adenine nucleotide alpha hydrolases-like"/>
    <property type="match status" value="1"/>
</dbReference>
<dbReference type="InterPro" id="IPR014729">
    <property type="entry name" value="Rossmann-like_a/b/a_fold"/>
</dbReference>
<dbReference type="GO" id="GO:0004066">
    <property type="term" value="F:asparagine synthase (glutamine-hydrolyzing) activity"/>
    <property type="evidence" value="ECO:0007669"/>
    <property type="project" value="UniProtKB-EC"/>
</dbReference>
<evidence type="ECO:0000256" key="2">
    <source>
        <dbReference type="ARBA" id="ARBA00005752"/>
    </source>
</evidence>
<dbReference type="EC" id="6.3.5.4" evidence="3"/>
<evidence type="ECO:0000256" key="7">
    <source>
        <dbReference type="ARBA" id="ARBA00048741"/>
    </source>
</evidence>
<dbReference type="InterPro" id="IPR029055">
    <property type="entry name" value="Ntn_hydrolases_N"/>
</dbReference>
<dbReference type="InterPro" id="IPR006426">
    <property type="entry name" value="Asn_synth_AEB"/>
</dbReference>
<protein>
    <recommendedName>
        <fullName evidence="3">asparagine synthase (glutamine-hydrolyzing)</fullName>
        <ecNumber evidence="3">6.3.5.4</ecNumber>
    </recommendedName>
</protein>
<keyword evidence="6" id="KW-0315">Glutamine amidotransferase</keyword>
<dbReference type="PANTHER" id="PTHR43284">
    <property type="entry name" value="ASPARAGINE SYNTHETASE (GLUTAMINE-HYDROLYZING)"/>
    <property type="match status" value="1"/>
</dbReference>
<dbReference type="InterPro" id="IPR017932">
    <property type="entry name" value="GATase_2_dom"/>
</dbReference>
<dbReference type="SUPFAM" id="SSF56235">
    <property type="entry name" value="N-terminal nucleophile aminohydrolases (Ntn hydrolases)"/>
    <property type="match status" value="1"/>
</dbReference>
<evidence type="ECO:0000313" key="9">
    <source>
        <dbReference type="EMBL" id="MBD1363993.1"/>
    </source>
</evidence>
<keyword evidence="4" id="KW-0547">Nucleotide-binding</keyword>
<evidence type="ECO:0000256" key="1">
    <source>
        <dbReference type="ARBA" id="ARBA00005187"/>
    </source>
</evidence>
<evidence type="ECO:0000256" key="4">
    <source>
        <dbReference type="ARBA" id="ARBA00022741"/>
    </source>
</evidence>
<evidence type="ECO:0000256" key="6">
    <source>
        <dbReference type="ARBA" id="ARBA00022962"/>
    </source>
</evidence>
<dbReference type="PIRSF" id="PIRSF001589">
    <property type="entry name" value="Asn_synthetase_glu-h"/>
    <property type="match status" value="1"/>
</dbReference>
<dbReference type="CDD" id="cd00712">
    <property type="entry name" value="AsnB"/>
    <property type="match status" value="1"/>
</dbReference>
<proteinExistence type="inferred from homology"/>
<dbReference type="Gene3D" id="3.40.50.620">
    <property type="entry name" value="HUPs"/>
    <property type="match status" value="1"/>
</dbReference>
<accession>A0ABR7WPA1</accession>
<dbReference type="InterPro" id="IPR051786">
    <property type="entry name" value="ASN_synthetase/amidase"/>
</dbReference>
<evidence type="ECO:0000256" key="5">
    <source>
        <dbReference type="ARBA" id="ARBA00022840"/>
    </source>
</evidence>
<evidence type="ECO:0000313" key="10">
    <source>
        <dbReference type="Proteomes" id="UP000606600"/>
    </source>
</evidence>
<comment type="caution">
    <text evidence="9">The sequence shown here is derived from an EMBL/GenBank/DDBJ whole genome shotgun (WGS) entry which is preliminary data.</text>
</comment>
<comment type="pathway">
    <text evidence="1">Amino-acid biosynthesis; L-asparagine biosynthesis; L-asparagine from L-aspartate (L-Gln route): step 1/1.</text>
</comment>
<keyword evidence="5" id="KW-0067">ATP-binding</keyword>
<dbReference type="EMBL" id="JACWMY010000004">
    <property type="protein sequence ID" value="MBD1363993.1"/>
    <property type="molecule type" value="Genomic_DNA"/>
</dbReference>
<dbReference type="Proteomes" id="UP000606600">
    <property type="component" value="Unassembled WGS sequence"/>
</dbReference>
<keyword evidence="9" id="KW-0436">Ligase</keyword>
<comment type="catalytic activity">
    <reaction evidence="7">
        <text>L-aspartate + L-glutamine + ATP + H2O = L-asparagine + L-glutamate + AMP + diphosphate + H(+)</text>
        <dbReference type="Rhea" id="RHEA:12228"/>
        <dbReference type="ChEBI" id="CHEBI:15377"/>
        <dbReference type="ChEBI" id="CHEBI:15378"/>
        <dbReference type="ChEBI" id="CHEBI:29985"/>
        <dbReference type="ChEBI" id="CHEBI:29991"/>
        <dbReference type="ChEBI" id="CHEBI:30616"/>
        <dbReference type="ChEBI" id="CHEBI:33019"/>
        <dbReference type="ChEBI" id="CHEBI:58048"/>
        <dbReference type="ChEBI" id="CHEBI:58359"/>
        <dbReference type="ChEBI" id="CHEBI:456215"/>
        <dbReference type="EC" id="6.3.5.4"/>
    </reaction>
</comment>
<dbReference type="RefSeq" id="WP_191188660.1">
    <property type="nucleotide sequence ID" value="NZ_JACWMY010000004.1"/>
</dbReference>
<dbReference type="PROSITE" id="PS51278">
    <property type="entry name" value="GATASE_TYPE_2"/>
    <property type="match status" value="1"/>
</dbReference>
<keyword evidence="10" id="KW-1185">Reference proteome</keyword>
<dbReference type="Pfam" id="PF00733">
    <property type="entry name" value="Asn_synthase"/>
    <property type="match status" value="1"/>
</dbReference>